<dbReference type="AlphaFoldDB" id="A0A2U1NYG8"/>
<dbReference type="InterPro" id="IPR036986">
    <property type="entry name" value="S4_RNA-bd_sf"/>
</dbReference>
<organism evidence="1 2">
    <name type="scientific">Artemisia annua</name>
    <name type="common">Sweet wormwood</name>
    <dbReference type="NCBI Taxonomy" id="35608"/>
    <lineage>
        <taxon>Eukaryota</taxon>
        <taxon>Viridiplantae</taxon>
        <taxon>Streptophyta</taxon>
        <taxon>Embryophyta</taxon>
        <taxon>Tracheophyta</taxon>
        <taxon>Spermatophyta</taxon>
        <taxon>Magnoliopsida</taxon>
        <taxon>eudicotyledons</taxon>
        <taxon>Gunneridae</taxon>
        <taxon>Pentapetalae</taxon>
        <taxon>asterids</taxon>
        <taxon>campanulids</taxon>
        <taxon>Asterales</taxon>
        <taxon>Asteraceae</taxon>
        <taxon>Asteroideae</taxon>
        <taxon>Anthemideae</taxon>
        <taxon>Artemisiinae</taxon>
        <taxon>Artemisia</taxon>
    </lineage>
</organism>
<proteinExistence type="predicted"/>
<dbReference type="GO" id="GO:0009982">
    <property type="term" value="F:pseudouridine synthase activity"/>
    <property type="evidence" value="ECO:0007669"/>
    <property type="project" value="InterPro"/>
</dbReference>
<protein>
    <submittedName>
        <fullName evidence="1">Pseudouridine synthase, catalytic domain-containing protein</fullName>
    </submittedName>
</protein>
<keyword evidence="2" id="KW-1185">Reference proteome</keyword>
<sequence>MKEGMWKAQGVASRRSCEEIIFDDRVTVNGSACNTPHVPKKLPPKVYLALNKPKGYIFSSGESQTKSVISLFDDYMKSLDKRNMGQPKPRLFTVGRLDVAQLG</sequence>
<name>A0A2U1NYG8_ARTAN</name>
<dbReference type="GO" id="GO:0003723">
    <property type="term" value="F:RNA binding"/>
    <property type="evidence" value="ECO:0007669"/>
    <property type="project" value="InterPro"/>
</dbReference>
<dbReference type="Proteomes" id="UP000245207">
    <property type="component" value="Unassembled WGS sequence"/>
</dbReference>
<evidence type="ECO:0000313" key="2">
    <source>
        <dbReference type="Proteomes" id="UP000245207"/>
    </source>
</evidence>
<dbReference type="Gene3D" id="3.30.70.580">
    <property type="entry name" value="Pseudouridine synthase I, catalytic domain, N-terminal subdomain"/>
    <property type="match status" value="1"/>
</dbReference>
<dbReference type="InterPro" id="IPR020094">
    <property type="entry name" value="TruA/RsuA/RluB/E/F_N"/>
</dbReference>
<accession>A0A2U1NYG8</accession>
<dbReference type="InterPro" id="IPR050343">
    <property type="entry name" value="RsuA_PseudoU_synthase"/>
</dbReference>
<dbReference type="OrthoDB" id="440619at2759"/>
<dbReference type="SUPFAM" id="SSF55174">
    <property type="entry name" value="Alpha-L RNA-binding motif"/>
    <property type="match status" value="1"/>
</dbReference>
<comment type="caution">
    <text evidence="1">The sequence shown here is derived from an EMBL/GenBank/DDBJ whole genome shotgun (WGS) entry which is preliminary data.</text>
</comment>
<reference evidence="1 2" key="1">
    <citation type="journal article" date="2018" name="Mol. Plant">
        <title>The genome of Artemisia annua provides insight into the evolution of Asteraceae family and artemisinin biosynthesis.</title>
        <authorList>
            <person name="Shen Q."/>
            <person name="Zhang L."/>
            <person name="Liao Z."/>
            <person name="Wang S."/>
            <person name="Yan T."/>
            <person name="Shi P."/>
            <person name="Liu M."/>
            <person name="Fu X."/>
            <person name="Pan Q."/>
            <person name="Wang Y."/>
            <person name="Lv Z."/>
            <person name="Lu X."/>
            <person name="Zhang F."/>
            <person name="Jiang W."/>
            <person name="Ma Y."/>
            <person name="Chen M."/>
            <person name="Hao X."/>
            <person name="Li L."/>
            <person name="Tang Y."/>
            <person name="Lv G."/>
            <person name="Zhou Y."/>
            <person name="Sun X."/>
            <person name="Brodelius P.E."/>
            <person name="Rose J.K.C."/>
            <person name="Tang K."/>
        </authorList>
    </citation>
    <scope>NUCLEOTIDE SEQUENCE [LARGE SCALE GENOMIC DNA]</scope>
    <source>
        <strain evidence="2">cv. Huhao1</strain>
        <tissue evidence="1">Leaf</tissue>
    </source>
</reference>
<dbReference type="GO" id="GO:0000489">
    <property type="term" value="P:maturation of SSU-rRNA from tetracistronic rRNA transcript (SSU-rRNA, LSU-rRNA, 4.5S-rRNA, 5S-rRNA)"/>
    <property type="evidence" value="ECO:0007669"/>
    <property type="project" value="TreeGrafter"/>
</dbReference>
<dbReference type="GO" id="GO:0032544">
    <property type="term" value="P:plastid translation"/>
    <property type="evidence" value="ECO:0007669"/>
    <property type="project" value="TreeGrafter"/>
</dbReference>
<dbReference type="GO" id="GO:0009507">
    <property type="term" value="C:chloroplast"/>
    <property type="evidence" value="ECO:0007669"/>
    <property type="project" value="TreeGrafter"/>
</dbReference>
<dbReference type="EMBL" id="PKPP01001978">
    <property type="protein sequence ID" value="PWA78507.1"/>
    <property type="molecule type" value="Genomic_DNA"/>
</dbReference>
<dbReference type="STRING" id="35608.A0A2U1NYG8"/>
<dbReference type="PANTHER" id="PTHR47683">
    <property type="entry name" value="PSEUDOURIDINE SYNTHASE FAMILY PROTEIN-RELATED"/>
    <property type="match status" value="1"/>
</dbReference>
<dbReference type="GO" id="GO:0000488">
    <property type="term" value="P:maturation of LSU-rRNA from tetracistronic rRNA transcript (SSU-rRNA, LSU-rRNA, 4.5S-rRNA, 5S-rRNA)"/>
    <property type="evidence" value="ECO:0007669"/>
    <property type="project" value="TreeGrafter"/>
</dbReference>
<dbReference type="PANTHER" id="PTHR47683:SF2">
    <property type="entry name" value="RNA-BINDING S4 DOMAIN-CONTAINING PROTEIN"/>
    <property type="match status" value="1"/>
</dbReference>
<gene>
    <name evidence="1" type="ORF">CTI12_AA164180</name>
</gene>
<evidence type="ECO:0000313" key="1">
    <source>
        <dbReference type="EMBL" id="PWA78507.1"/>
    </source>
</evidence>
<dbReference type="Gene3D" id="3.10.290.10">
    <property type="entry name" value="RNA-binding S4 domain"/>
    <property type="match status" value="1"/>
</dbReference>